<dbReference type="STRING" id="83655.APT61_06420"/>
<keyword evidence="7" id="KW-1185">Reference proteome</keyword>
<dbReference type="EMBL" id="LR590464">
    <property type="protein sequence ID" value="VTP73637.1"/>
    <property type="molecule type" value="Genomic_DNA"/>
</dbReference>
<dbReference type="EMBL" id="PDLK01000002">
    <property type="protein sequence ID" value="PHH05310.1"/>
    <property type="molecule type" value="Genomic_DNA"/>
</dbReference>
<dbReference type="InterPro" id="IPR010749">
    <property type="entry name" value="YfeC-like"/>
</dbReference>
<dbReference type="Proteomes" id="UP001149314">
    <property type="component" value="Unassembled WGS sequence"/>
</dbReference>
<reference evidence="2 7" key="5">
    <citation type="submission" date="2024-01" db="EMBL/GenBank/DDBJ databases">
        <title>Comparative Genomics of Leclercia adecarboxylata Strains Isolated from Several Sources.</title>
        <authorList>
            <person name="Yescas-Zazueta V."/>
            <person name="Balbuena-Alonso M.G."/>
            <person name="Valencia D."/>
            <person name="Mendez-Pfeiffer P.A."/>
            <person name="Ballesteros-Monrreal M.G."/>
            <person name="Rocha-Gracia R.D.C."/>
            <person name="Barrios-Villa E."/>
        </authorList>
    </citation>
    <scope>NUCLEOTIDE SEQUENCE [LARGE SCALE GENOMIC DNA]</scope>
    <source>
        <strain evidence="2 7">33MEM</strain>
    </source>
</reference>
<dbReference type="Proteomes" id="UP000310719">
    <property type="component" value="Chromosome"/>
</dbReference>
<dbReference type="EMBL" id="JAYMCU010000157">
    <property type="protein sequence ID" value="MEC3939390.1"/>
    <property type="molecule type" value="Genomic_DNA"/>
</dbReference>
<dbReference type="InterPro" id="IPR036388">
    <property type="entry name" value="WH-like_DNA-bd_sf"/>
</dbReference>
<sequence>MKKLRSKMTTEELAETLGVARQTVNRWVRKNGWKTEGINGVKGGRARLISIDAQVRAHISNIPAIRKRQVLYQLAESAASYGETKPAAVLPGITNALESMTLAEQERLDALLKREGVQGFLMRLSIHQPEE</sequence>
<evidence type="ECO:0000313" key="7">
    <source>
        <dbReference type="Proteomes" id="UP001357437"/>
    </source>
</evidence>
<dbReference type="Proteomes" id="UP000222768">
    <property type="component" value="Unassembled WGS sequence"/>
</dbReference>
<dbReference type="Gene3D" id="1.10.10.10">
    <property type="entry name" value="Winged helix-like DNA-binding domain superfamily/Winged helix DNA-binding domain"/>
    <property type="match status" value="1"/>
</dbReference>
<organism evidence="3 5">
    <name type="scientific">Leclercia adecarboxylata</name>
    <dbReference type="NCBI Taxonomy" id="83655"/>
    <lineage>
        <taxon>Bacteria</taxon>
        <taxon>Pseudomonadati</taxon>
        <taxon>Pseudomonadota</taxon>
        <taxon>Gammaproteobacteria</taxon>
        <taxon>Enterobacterales</taxon>
        <taxon>Enterobacteriaceae</taxon>
        <taxon>Leclercia</taxon>
    </lineage>
</organism>
<evidence type="ECO:0000313" key="6">
    <source>
        <dbReference type="Proteomes" id="UP000310719"/>
    </source>
</evidence>
<dbReference type="AlphaFoldDB" id="A0A3E2A071"/>
<evidence type="ECO:0000313" key="3">
    <source>
        <dbReference type="EMBL" id="PHH05310.1"/>
    </source>
</evidence>
<name>A0A3E2A071_9ENTR</name>
<reference evidence="1" key="4">
    <citation type="journal article" date="2023" name="Genes Genomics">
        <title>Genomic insights of Leclercia adecarboxylata strains linked to an outbreak in public hospitals in Mexico.</title>
        <authorList>
            <person name="Barrios-Villa E."/>
            <person name="Pacheco-Flores B."/>
            <person name="Lozano-Zarain P."/>
            <person name="Del Campo-Ortega R."/>
            <person name="de Jesus Ascencio-Montiel I."/>
            <person name="Gonzalez-Leon M."/>
            <person name="Camorlinga-Ponce M."/>
            <person name="Gaytan Cervantes F.J."/>
            <person name="Gonzalez Torres C."/>
            <person name="Aguilar E."/>
            <person name="Gonzalez Ibarra J."/>
            <person name="Torres Lopez F.J."/>
            <person name="Rosas-Vargas H."/>
            <person name="Gonzalez-Bonilla C.R."/>
            <person name="Del Carmen Rocha-Gracia R."/>
        </authorList>
    </citation>
    <scope>NUCLEOTIDE SEQUENCE</scope>
    <source>
        <strain evidence="1">Lac40</strain>
    </source>
</reference>
<proteinExistence type="predicted"/>
<evidence type="ECO:0000313" key="2">
    <source>
        <dbReference type="EMBL" id="MEC3939390.1"/>
    </source>
</evidence>
<evidence type="ECO:0000313" key="5">
    <source>
        <dbReference type="Proteomes" id="UP000222768"/>
    </source>
</evidence>
<dbReference type="OrthoDB" id="6538337at2"/>
<dbReference type="Proteomes" id="UP001357437">
    <property type="component" value="Unassembled WGS sequence"/>
</dbReference>
<dbReference type="GO" id="GO:0003677">
    <property type="term" value="F:DNA binding"/>
    <property type="evidence" value="ECO:0007669"/>
    <property type="project" value="UniProtKB-KW"/>
</dbReference>
<reference evidence="3" key="2">
    <citation type="submission" date="2017-09" db="EMBL/GenBank/DDBJ databases">
        <title>FDA dAtabase for Regulatory Grade micrObial Sequences (FDA-ARGOS): Supporting development and validation of Infectious Disease Dx tests.</title>
        <authorList>
            <person name="Minogue T."/>
            <person name="Wolcott M."/>
            <person name="Wasieloski L."/>
            <person name="Aguilar W."/>
            <person name="Moore D."/>
            <person name="Tallon L.J."/>
            <person name="Sadzewicz L."/>
            <person name="Ott S."/>
            <person name="Zhao X."/>
            <person name="Nagaraj S."/>
            <person name="Vavikolanu K."/>
            <person name="Aluvathingal J."/>
            <person name="Nadendla S."/>
            <person name="Sichtig H."/>
        </authorList>
    </citation>
    <scope>NUCLEOTIDE SEQUENCE</scope>
    <source>
        <strain evidence="3">FDAARGOS_404</strain>
    </source>
</reference>
<protein>
    <submittedName>
        <fullName evidence="4">DNA binding domain, excisionase family</fullName>
    </submittedName>
    <submittedName>
        <fullName evidence="1">DNA-binding transcriptional regulator</fullName>
    </submittedName>
    <submittedName>
        <fullName evidence="2">YfeC-like transcriptional regulator</fullName>
    </submittedName>
</protein>
<dbReference type="EMBL" id="JAOURS010000041">
    <property type="protein sequence ID" value="MDC6641085.1"/>
    <property type="molecule type" value="Genomic_DNA"/>
</dbReference>
<evidence type="ECO:0000313" key="4">
    <source>
        <dbReference type="EMBL" id="VTP73637.1"/>
    </source>
</evidence>
<keyword evidence="1" id="KW-0238">DNA-binding</keyword>
<dbReference type="InterPro" id="IPR009061">
    <property type="entry name" value="DNA-bd_dom_put_sf"/>
</dbReference>
<evidence type="ECO:0000313" key="1">
    <source>
        <dbReference type="EMBL" id="MDC6641085.1"/>
    </source>
</evidence>
<reference evidence="5" key="1">
    <citation type="submission" date="2017-09" db="EMBL/GenBank/DDBJ databases">
        <title>FDA dAtabase for Regulatory Grade micrObial Sequences (FDA-ARGOS): Supporting development and validation of Infectious Disease Dx tests.</title>
        <authorList>
            <person name="Minogue T."/>
            <person name="Wolcott M."/>
            <person name="Wasieloski L."/>
            <person name="Aguilar W."/>
            <person name="Moore D."/>
            <person name="Tallon L."/>
            <person name="Sadzewicz L."/>
            <person name="Ott S."/>
            <person name="Zhao X."/>
            <person name="Nagaraj S."/>
            <person name="Vavikolanu K."/>
            <person name="Aluvathingal J."/>
            <person name="Nadendla S."/>
            <person name="Sichtig H."/>
        </authorList>
    </citation>
    <scope>NUCLEOTIDE SEQUENCE [LARGE SCALE GENOMIC DNA]</scope>
    <source>
        <strain evidence="5">FDAARGOS_404</strain>
    </source>
</reference>
<reference evidence="4 6" key="3">
    <citation type="submission" date="2019-05" db="EMBL/GenBank/DDBJ databases">
        <authorList>
            <consortium name="Pathogen Informatics"/>
        </authorList>
    </citation>
    <scope>NUCLEOTIDE SEQUENCE [LARGE SCALE GENOMIC DNA]</scope>
    <source>
        <strain evidence="4 6">NCTC13032</strain>
    </source>
</reference>
<dbReference type="SUPFAM" id="SSF46955">
    <property type="entry name" value="Putative DNA-binding domain"/>
    <property type="match status" value="1"/>
</dbReference>
<dbReference type="Pfam" id="PF07037">
    <property type="entry name" value="YfeC-like"/>
    <property type="match status" value="1"/>
</dbReference>
<accession>A0A3E2A071</accession>
<dbReference type="RefSeq" id="WP_032612954.1">
    <property type="nucleotide sequence ID" value="NZ_CBCYCG010000008.1"/>
</dbReference>
<gene>
    <name evidence="3" type="ORF">CRX53_15725</name>
    <name evidence="4" type="ORF">NCTC13032_05309</name>
    <name evidence="1" type="ORF">OEZ79_22940</name>
    <name evidence="2" type="ORF">VOF76_25060</name>
</gene>